<accession>C6XCV0</accession>
<dbReference type="RefSeq" id="WP_015829884.1">
    <property type="nucleotide sequence ID" value="NC_012969.1"/>
</dbReference>
<dbReference type="Gene3D" id="3.30.1340.30">
    <property type="match status" value="1"/>
</dbReference>
<keyword evidence="3" id="KW-1185">Reference proteome</keyword>
<gene>
    <name evidence="2" type="ordered locus">Msip34_1128</name>
</gene>
<dbReference type="Proteomes" id="UP000002743">
    <property type="component" value="Chromosome"/>
</dbReference>
<proteinExistence type="predicted"/>
<dbReference type="AlphaFoldDB" id="C6XCV0"/>
<reference evidence="3" key="1">
    <citation type="submission" date="2009-07" db="EMBL/GenBank/DDBJ databases">
        <title>Complete sequence of chromosome of Methylovorus sp. SIP3-4.</title>
        <authorList>
            <person name="Lucas S."/>
            <person name="Copeland A."/>
            <person name="Lapidus A."/>
            <person name="Glavina del Rio T."/>
            <person name="Tice H."/>
            <person name="Bruce D."/>
            <person name="Goodwin L."/>
            <person name="Pitluck S."/>
            <person name="Clum A."/>
            <person name="Larimer F."/>
            <person name="Land M."/>
            <person name="Hauser L."/>
            <person name="Kyrpides N."/>
            <person name="Mikhailova N."/>
            <person name="Kayluzhnaya M."/>
            <person name="Chistoserdova L."/>
        </authorList>
    </citation>
    <scope>NUCLEOTIDE SEQUENCE [LARGE SCALE GENOMIC DNA]</scope>
    <source>
        <strain evidence="3">SIP3-4</strain>
    </source>
</reference>
<dbReference type="KEGG" id="mei:Msip34_1128"/>
<protein>
    <submittedName>
        <fullName evidence="2">Transport-associated</fullName>
    </submittedName>
</protein>
<reference evidence="2 3" key="2">
    <citation type="journal article" date="2011" name="J. Bacteriol.">
        <title>Genomes of three methylotrophs from a single niche uncover genetic and metabolic divergence of Methylophilaceae.</title>
        <authorList>
            <person name="Lapidus A."/>
            <person name="Clum A."/>
            <person name="Labutti K."/>
            <person name="Kaluzhnaya M.G."/>
            <person name="Lim S."/>
            <person name="Beck D.A."/>
            <person name="Glavina Del Rio T."/>
            <person name="Nolan M."/>
            <person name="Mavromatis K."/>
            <person name="Huntemann M."/>
            <person name="Lucas S."/>
            <person name="Lidstrom M.E."/>
            <person name="Ivanova N."/>
            <person name="Chistoserdova L."/>
        </authorList>
    </citation>
    <scope>NUCLEOTIDE SEQUENCE [LARGE SCALE GENOMIC DNA]</scope>
    <source>
        <strain evidence="2 3">SIP3-4</strain>
    </source>
</reference>
<dbReference type="InterPro" id="IPR007055">
    <property type="entry name" value="BON_dom"/>
</dbReference>
<evidence type="ECO:0000313" key="3">
    <source>
        <dbReference type="Proteomes" id="UP000002743"/>
    </source>
</evidence>
<evidence type="ECO:0000259" key="1">
    <source>
        <dbReference type="PROSITE" id="PS50914"/>
    </source>
</evidence>
<name>C6XCV0_METGS</name>
<sequence>MNLSSMLGDMMTTLRVKTSLLREAGLLGLTIGVATRHGVVYLSGKIASYGDIAEAMAIARGVAGVRSVQNGCQLRHA</sequence>
<feature type="domain" description="BON" evidence="1">
    <location>
        <begin position="8"/>
        <end position="76"/>
    </location>
</feature>
<dbReference type="HOGENOM" id="CLU_2717798_0_0_4"/>
<dbReference type="eggNOG" id="COG2823">
    <property type="taxonomic scope" value="Bacteria"/>
</dbReference>
<dbReference type="PROSITE" id="PS50914">
    <property type="entry name" value="BON"/>
    <property type="match status" value="1"/>
</dbReference>
<dbReference type="OrthoDB" id="8560732at2"/>
<dbReference type="Pfam" id="PF04972">
    <property type="entry name" value="BON"/>
    <property type="match status" value="1"/>
</dbReference>
<dbReference type="STRING" id="582744.Msip34_1128"/>
<evidence type="ECO:0000313" key="2">
    <source>
        <dbReference type="EMBL" id="ACT50375.1"/>
    </source>
</evidence>
<organism evidence="2 3">
    <name type="scientific">Methylovorus glucosotrophus (strain SIP3-4)</name>
    <dbReference type="NCBI Taxonomy" id="582744"/>
    <lineage>
        <taxon>Bacteria</taxon>
        <taxon>Pseudomonadati</taxon>
        <taxon>Pseudomonadota</taxon>
        <taxon>Betaproteobacteria</taxon>
        <taxon>Nitrosomonadales</taxon>
        <taxon>Methylophilaceae</taxon>
        <taxon>Methylovorus</taxon>
    </lineage>
</organism>
<dbReference type="EMBL" id="CP001674">
    <property type="protein sequence ID" value="ACT50375.1"/>
    <property type="molecule type" value="Genomic_DNA"/>
</dbReference>